<dbReference type="Proteomes" id="UP000001075">
    <property type="component" value="Unassembled WGS sequence"/>
</dbReference>
<sequence length="50" mass="5257">MRKNILRIATWLSVRQQSGLSSAAGPGSATGAGDLCGAWDQKMEPPEPCI</sequence>
<feature type="region of interest" description="Disordered" evidence="1">
    <location>
        <begin position="19"/>
        <end position="50"/>
    </location>
</feature>
<accession>G3IPP1</accession>
<dbReference type="AlphaFoldDB" id="G3IPP1"/>
<gene>
    <name evidence="2" type="ORF">I79_025960</name>
</gene>
<feature type="compositionally biased region" description="Basic and acidic residues" evidence="1">
    <location>
        <begin position="41"/>
        <end position="50"/>
    </location>
</feature>
<name>G3IPP1_CRIGR</name>
<dbReference type="InParanoid" id="G3IPP1"/>
<evidence type="ECO:0000256" key="1">
    <source>
        <dbReference type="SAM" id="MobiDB-lite"/>
    </source>
</evidence>
<evidence type="ECO:0000313" key="2">
    <source>
        <dbReference type="EMBL" id="EGV91377.1"/>
    </source>
</evidence>
<organism evidence="2 3">
    <name type="scientific">Cricetulus griseus</name>
    <name type="common">Chinese hamster</name>
    <name type="synonym">Cricetulus barabensis griseus</name>
    <dbReference type="NCBI Taxonomy" id="10029"/>
    <lineage>
        <taxon>Eukaryota</taxon>
        <taxon>Metazoa</taxon>
        <taxon>Chordata</taxon>
        <taxon>Craniata</taxon>
        <taxon>Vertebrata</taxon>
        <taxon>Euteleostomi</taxon>
        <taxon>Mammalia</taxon>
        <taxon>Eutheria</taxon>
        <taxon>Euarchontoglires</taxon>
        <taxon>Glires</taxon>
        <taxon>Rodentia</taxon>
        <taxon>Myomorpha</taxon>
        <taxon>Muroidea</taxon>
        <taxon>Cricetidae</taxon>
        <taxon>Cricetinae</taxon>
        <taxon>Cricetulus</taxon>
    </lineage>
</organism>
<feature type="compositionally biased region" description="Low complexity" evidence="1">
    <location>
        <begin position="19"/>
        <end position="33"/>
    </location>
</feature>
<proteinExistence type="predicted"/>
<reference evidence="3" key="1">
    <citation type="journal article" date="2011" name="Nat. Biotechnol.">
        <title>The genomic sequence of the Chinese hamster ovary (CHO)-K1 cell line.</title>
        <authorList>
            <person name="Xu X."/>
            <person name="Nagarajan H."/>
            <person name="Lewis N.E."/>
            <person name="Pan S."/>
            <person name="Cai Z."/>
            <person name="Liu X."/>
            <person name="Chen W."/>
            <person name="Xie M."/>
            <person name="Wang W."/>
            <person name="Hammond S."/>
            <person name="Andersen M.R."/>
            <person name="Neff N."/>
            <person name="Passarelli B."/>
            <person name="Koh W."/>
            <person name="Fan H.C."/>
            <person name="Wang J."/>
            <person name="Gui Y."/>
            <person name="Lee K.H."/>
            <person name="Betenbaugh M.J."/>
            <person name="Quake S.R."/>
            <person name="Famili I."/>
            <person name="Palsson B.O."/>
            <person name="Wang J."/>
        </authorList>
    </citation>
    <scope>NUCLEOTIDE SEQUENCE [LARGE SCALE GENOMIC DNA]</scope>
    <source>
        <strain evidence="3">CHO K1 cell line</strain>
    </source>
</reference>
<dbReference type="EMBL" id="JH013264">
    <property type="protein sequence ID" value="EGV91377.1"/>
    <property type="molecule type" value="Genomic_DNA"/>
</dbReference>
<protein>
    <submittedName>
        <fullName evidence="2">Uncharacterized protein</fullName>
    </submittedName>
</protein>
<evidence type="ECO:0000313" key="3">
    <source>
        <dbReference type="Proteomes" id="UP000001075"/>
    </source>
</evidence>